<dbReference type="AlphaFoldDB" id="A0AAV0K7P6"/>
<sequence length="109" mass="12064">MNTLVSPTGTAPRRCATAMAWIFQVALAEEQMDWIWRTAIGTYASYRSSTTVLPSKVSRVVPENVVIAPACGALTKLVYLAMSTDTFSSRISMRFLSSLLCIFAFFKLE</sequence>
<evidence type="ECO:0000313" key="3">
    <source>
        <dbReference type="Proteomes" id="UP001154282"/>
    </source>
</evidence>
<comment type="caution">
    <text evidence="2">The sequence shown here is derived from an EMBL/GenBank/DDBJ whole genome shotgun (WGS) entry which is preliminary data.</text>
</comment>
<reference evidence="2" key="1">
    <citation type="submission" date="2022-08" db="EMBL/GenBank/DDBJ databases">
        <authorList>
            <person name="Gutierrez-Valencia J."/>
        </authorList>
    </citation>
    <scope>NUCLEOTIDE SEQUENCE</scope>
</reference>
<evidence type="ECO:0000313" key="1">
    <source>
        <dbReference type="EMBL" id="CAI0413989.1"/>
    </source>
</evidence>
<protein>
    <submittedName>
        <fullName evidence="2">Uncharacterized protein</fullName>
    </submittedName>
</protein>
<evidence type="ECO:0000313" key="2">
    <source>
        <dbReference type="EMBL" id="CAI0417450.1"/>
    </source>
</evidence>
<organism evidence="2 3">
    <name type="scientific">Linum tenue</name>
    <dbReference type="NCBI Taxonomy" id="586396"/>
    <lineage>
        <taxon>Eukaryota</taxon>
        <taxon>Viridiplantae</taxon>
        <taxon>Streptophyta</taxon>
        <taxon>Embryophyta</taxon>
        <taxon>Tracheophyta</taxon>
        <taxon>Spermatophyta</taxon>
        <taxon>Magnoliopsida</taxon>
        <taxon>eudicotyledons</taxon>
        <taxon>Gunneridae</taxon>
        <taxon>Pentapetalae</taxon>
        <taxon>rosids</taxon>
        <taxon>fabids</taxon>
        <taxon>Malpighiales</taxon>
        <taxon>Linaceae</taxon>
        <taxon>Linum</taxon>
    </lineage>
</organism>
<accession>A0AAV0K7P6</accession>
<dbReference type="EMBL" id="CAMGYJ010000005">
    <property type="protein sequence ID" value="CAI0413989.1"/>
    <property type="molecule type" value="Genomic_DNA"/>
</dbReference>
<dbReference type="Proteomes" id="UP001154282">
    <property type="component" value="Unassembled WGS sequence"/>
</dbReference>
<dbReference type="EMBL" id="CAMGYJ010000005">
    <property type="protein sequence ID" value="CAI0417450.1"/>
    <property type="molecule type" value="Genomic_DNA"/>
</dbReference>
<name>A0AAV0K7P6_9ROSI</name>
<proteinExistence type="predicted"/>
<keyword evidence="3" id="KW-1185">Reference proteome</keyword>
<gene>
    <name evidence="1" type="ORF">LITE_LOCUS16138</name>
    <name evidence="2" type="ORF">LITE_LOCUS17309</name>
</gene>